<keyword evidence="5" id="KW-1185">Reference proteome</keyword>
<dbReference type="CDD" id="cd05242">
    <property type="entry name" value="SDR_a8"/>
    <property type="match status" value="1"/>
</dbReference>
<dbReference type="Pfam" id="PF01370">
    <property type="entry name" value="Epimerase"/>
    <property type="match status" value="1"/>
</dbReference>
<sequence>MKILMTGGTGLIGSAFITKYHHKYKFVVLTRDPNKSANLFPTSPNINFIANLTDQIAIEQFDAVINLAGEPIADNRWTLKRKRAICQSRWKLTNKLSQLINEAENPPKVFISGSAVGYYGRQGNTEINENYKDINEEFSHKICKVWENKALLASGRSRVCLLRTGIVLSSSGGALSKMLPAFKLCLGGKISTGHQYMSWIHIEDMVDGIEFLLNNQNCQGPFNLTAPKPVTNLEFTKALAKSLHRPSFATVPAIALKLLLGEMSDLLLYGQNVLPERLLSEKFKFSYPNINIAFADLHGK</sequence>
<proteinExistence type="inferred from homology"/>
<dbReference type="InterPro" id="IPR010099">
    <property type="entry name" value="SDR39U1"/>
</dbReference>
<dbReference type="Pfam" id="PF08338">
    <property type="entry name" value="DUF1731"/>
    <property type="match status" value="1"/>
</dbReference>
<protein>
    <submittedName>
        <fullName evidence="4">TIGR01777 family oxidoreductase</fullName>
    </submittedName>
</protein>
<evidence type="ECO:0000313" key="4">
    <source>
        <dbReference type="EMBL" id="WNC66931.1"/>
    </source>
</evidence>
<dbReference type="NCBIfam" id="TIGR01777">
    <property type="entry name" value="yfcH"/>
    <property type="match status" value="1"/>
</dbReference>
<feature type="domain" description="NAD-dependent epimerase/dehydratase" evidence="2">
    <location>
        <begin position="3"/>
        <end position="216"/>
    </location>
</feature>
<evidence type="ECO:0000259" key="3">
    <source>
        <dbReference type="Pfam" id="PF08338"/>
    </source>
</evidence>
<dbReference type="InterPro" id="IPR013549">
    <property type="entry name" value="DUF1731"/>
</dbReference>
<evidence type="ECO:0000256" key="1">
    <source>
        <dbReference type="ARBA" id="ARBA00009353"/>
    </source>
</evidence>
<dbReference type="EMBL" id="CP134146">
    <property type="protein sequence ID" value="WNC66931.1"/>
    <property type="molecule type" value="Genomic_DNA"/>
</dbReference>
<evidence type="ECO:0000313" key="5">
    <source>
        <dbReference type="Proteomes" id="UP001248581"/>
    </source>
</evidence>
<feature type="domain" description="DUF1731" evidence="3">
    <location>
        <begin position="251"/>
        <end position="297"/>
    </location>
</feature>
<organism evidence="4 5">
    <name type="scientific">Thalassotalea nanhaiensis</name>
    <dbReference type="NCBI Taxonomy" id="3065648"/>
    <lineage>
        <taxon>Bacteria</taxon>
        <taxon>Pseudomonadati</taxon>
        <taxon>Pseudomonadota</taxon>
        <taxon>Gammaproteobacteria</taxon>
        <taxon>Alteromonadales</taxon>
        <taxon>Colwelliaceae</taxon>
        <taxon>Thalassotalea</taxon>
    </lineage>
</organism>
<comment type="similarity">
    <text evidence="1">Belongs to the NAD(P)-dependent epimerase/dehydratase family. SDR39U1 subfamily.</text>
</comment>
<accession>A0ABY9TDJ4</accession>
<dbReference type="PANTHER" id="PTHR11092">
    <property type="entry name" value="SUGAR NUCLEOTIDE EPIMERASE RELATED"/>
    <property type="match status" value="1"/>
</dbReference>
<dbReference type="PANTHER" id="PTHR11092:SF0">
    <property type="entry name" value="EPIMERASE FAMILY PROTEIN SDR39U1"/>
    <property type="match status" value="1"/>
</dbReference>
<gene>
    <name evidence="4" type="ORF">RI845_10305</name>
</gene>
<dbReference type="Gene3D" id="3.40.50.720">
    <property type="entry name" value="NAD(P)-binding Rossmann-like Domain"/>
    <property type="match status" value="1"/>
</dbReference>
<dbReference type="Proteomes" id="UP001248581">
    <property type="component" value="Chromosome"/>
</dbReference>
<dbReference type="InterPro" id="IPR036291">
    <property type="entry name" value="NAD(P)-bd_dom_sf"/>
</dbReference>
<dbReference type="RefSeq" id="WP_348386096.1">
    <property type="nucleotide sequence ID" value="NZ_CP134146.1"/>
</dbReference>
<name>A0ABY9TDJ4_9GAMM</name>
<dbReference type="SUPFAM" id="SSF51735">
    <property type="entry name" value="NAD(P)-binding Rossmann-fold domains"/>
    <property type="match status" value="1"/>
</dbReference>
<reference evidence="5" key="1">
    <citation type="submission" date="2023-09" db="EMBL/GenBank/DDBJ databases">
        <authorList>
            <person name="Li S."/>
            <person name="Li X."/>
            <person name="Zhang C."/>
            <person name="Zhao Z."/>
        </authorList>
    </citation>
    <scope>NUCLEOTIDE SEQUENCE [LARGE SCALE GENOMIC DNA]</scope>
    <source>
        <strain evidence="5">SQ345</strain>
    </source>
</reference>
<evidence type="ECO:0000259" key="2">
    <source>
        <dbReference type="Pfam" id="PF01370"/>
    </source>
</evidence>
<dbReference type="InterPro" id="IPR001509">
    <property type="entry name" value="Epimerase_deHydtase"/>
</dbReference>